<dbReference type="EMBL" id="AP026801">
    <property type="protein sequence ID" value="BDR55758.1"/>
    <property type="molecule type" value="Genomic_DNA"/>
</dbReference>
<proteinExistence type="predicted"/>
<sequence length="120" mass="14701">MNYKNIFISQMNLGKFLSFLGEYLLKEYDQKFFFELVFSTNIEDENYEYNFFNKYKKEVKSFQSIGQELLYFEDKTLSNTEFIDDIVHYLEQDGFIILHIFFSIDDLMYLYTNGFEKYFV</sequence>
<evidence type="ECO:0000313" key="2">
    <source>
        <dbReference type="Proteomes" id="UP001321804"/>
    </source>
</evidence>
<protein>
    <submittedName>
        <fullName evidence="1">Uncharacterized protein</fullName>
    </submittedName>
</protein>
<evidence type="ECO:0000313" key="1">
    <source>
        <dbReference type="EMBL" id="BDR55758.1"/>
    </source>
</evidence>
<dbReference type="Proteomes" id="UP001321804">
    <property type="component" value="Chromosome"/>
</dbReference>
<keyword evidence="2" id="KW-1185">Reference proteome</keyword>
<accession>A0AAU9DQA8</accession>
<name>A0AAU9DQA8_9LACO</name>
<dbReference type="KEGG" id="xak:KIMC2_03200"/>
<dbReference type="RefSeq" id="WP_317697316.1">
    <property type="nucleotide sequence ID" value="NZ_AP026801.1"/>
</dbReference>
<organism evidence="1 2">
    <name type="scientific">Xylocopilactobacillus apis</name>
    <dbReference type="NCBI Taxonomy" id="2932183"/>
    <lineage>
        <taxon>Bacteria</taxon>
        <taxon>Bacillati</taxon>
        <taxon>Bacillota</taxon>
        <taxon>Bacilli</taxon>
        <taxon>Lactobacillales</taxon>
        <taxon>Lactobacillaceae</taxon>
        <taxon>Xylocopilactobacillus</taxon>
    </lineage>
</organism>
<gene>
    <name evidence="1" type="ORF">KIMC2_03200</name>
</gene>
<dbReference type="AlphaFoldDB" id="A0AAU9DQA8"/>
<reference evidence="1 2" key="1">
    <citation type="journal article" date="2023" name="Microbiol. Spectr.">
        <title>Symbiosis of Carpenter Bees with Uncharacterized Lactic Acid Bacteria Showing NAD Auxotrophy.</title>
        <authorList>
            <person name="Kawasaki S."/>
            <person name="Ozawa K."/>
            <person name="Mori T."/>
            <person name="Yamamoto A."/>
            <person name="Ito M."/>
            <person name="Ohkuma M."/>
            <person name="Sakamoto M."/>
            <person name="Matsutani M."/>
        </authorList>
    </citation>
    <scope>NUCLEOTIDE SEQUENCE [LARGE SCALE GENOMIC DNA]</scope>
    <source>
        <strain evidence="1 2">KimC2</strain>
    </source>
</reference>